<sequence length="260" mass="25612">MTNRIWPDPSIVGGLAAVRSGRPLVYGLTNYIAAQLSANVLLAVGASPAIGGMPAASEHFAAIAGGVWINLAALVTDEPDILIKVAKSANAAGTPWVLDPVTVGAGATENDRVAAELVALRPTAVRGNASEVIALAGGAGGTKGVDSTATSEEAIPFAKSLAKKTGGVVAVSGPIDYVTDGERVVAVPGGHPNLTRVTGTGCSLGGLVAAFAAVVPDKLDAAVAAHAVLATAAERAARTAPGTGTFAVALLDELSLLEAA</sequence>
<dbReference type="PRINTS" id="PR01099">
    <property type="entry name" value="HYETHTZKNASE"/>
</dbReference>
<dbReference type="AlphaFoldDB" id="A0A840ARH2"/>
<evidence type="ECO:0000256" key="11">
    <source>
        <dbReference type="HAMAP-Rule" id="MF_00228"/>
    </source>
</evidence>
<dbReference type="UniPathway" id="UPA00060">
    <property type="reaction ID" value="UER00139"/>
</dbReference>
<evidence type="ECO:0000256" key="2">
    <source>
        <dbReference type="ARBA" id="ARBA00001946"/>
    </source>
</evidence>
<evidence type="ECO:0000313" key="12">
    <source>
        <dbReference type="EMBL" id="MBB3932074.1"/>
    </source>
</evidence>
<dbReference type="GO" id="GO:0009229">
    <property type="term" value="P:thiamine diphosphate biosynthetic process"/>
    <property type="evidence" value="ECO:0007669"/>
    <property type="project" value="UniProtKB-UniRule"/>
</dbReference>
<dbReference type="GO" id="GO:0005524">
    <property type="term" value="F:ATP binding"/>
    <property type="evidence" value="ECO:0007669"/>
    <property type="project" value="UniProtKB-UniRule"/>
</dbReference>
<protein>
    <recommendedName>
        <fullName evidence="11">Hydroxyethylthiazole kinase</fullName>
        <ecNumber evidence="11">2.7.1.50</ecNumber>
    </recommendedName>
    <alternativeName>
        <fullName evidence="11">4-methyl-5-beta-hydroxyethylthiazole kinase</fullName>
        <shortName evidence="11">TH kinase</shortName>
        <shortName evidence="11">Thz kinase</shortName>
    </alternativeName>
</protein>
<comment type="function">
    <text evidence="11">Catalyzes the phosphorylation of the hydroxyl group of 4-methyl-5-beta-hydroxyethylthiazole (THZ).</text>
</comment>
<gene>
    <name evidence="11" type="primary">thiM</name>
    <name evidence="12" type="ORF">GGR25_003132</name>
</gene>
<dbReference type="Gene3D" id="3.40.1190.20">
    <property type="match status" value="1"/>
</dbReference>
<dbReference type="InterPro" id="IPR029056">
    <property type="entry name" value="Ribokinase-like"/>
</dbReference>
<feature type="binding site" evidence="11">
    <location>
        <position position="199"/>
    </location>
    <ligand>
        <name>substrate</name>
    </ligand>
</feature>
<keyword evidence="10 11" id="KW-0784">Thiamine biosynthesis</keyword>
<keyword evidence="4 11" id="KW-0808">Transferase</keyword>
<evidence type="ECO:0000256" key="5">
    <source>
        <dbReference type="ARBA" id="ARBA00022723"/>
    </source>
</evidence>
<dbReference type="EMBL" id="JACIDS010000004">
    <property type="protein sequence ID" value="MBB3932074.1"/>
    <property type="molecule type" value="Genomic_DNA"/>
</dbReference>
<dbReference type="CDD" id="cd01170">
    <property type="entry name" value="THZ_kinase"/>
    <property type="match status" value="1"/>
</dbReference>
<feature type="binding site" evidence="11">
    <location>
        <position position="172"/>
    </location>
    <ligand>
        <name>ATP</name>
        <dbReference type="ChEBI" id="CHEBI:30616"/>
    </ligand>
</feature>
<dbReference type="PIRSF" id="PIRSF000513">
    <property type="entry name" value="Thz_kinase"/>
    <property type="match status" value="1"/>
</dbReference>
<dbReference type="GO" id="GO:0004417">
    <property type="term" value="F:hydroxyethylthiazole kinase activity"/>
    <property type="evidence" value="ECO:0007669"/>
    <property type="project" value="UniProtKB-UniRule"/>
</dbReference>
<keyword evidence="7 11" id="KW-0418">Kinase</keyword>
<keyword evidence="6 11" id="KW-0547">Nucleotide-binding</keyword>
<dbReference type="SUPFAM" id="SSF53613">
    <property type="entry name" value="Ribokinase-like"/>
    <property type="match status" value="1"/>
</dbReference>
<comment type="caution">
    <text evidence="11">Lacks conserved residue(s) required for the propagation of feature annotation.</text>
</comment>
<comment type="catalytic activity">
    <reaction evidence="1 11">
        <text>5-(2-hydroxyethyl)-4-methylthiazole + ATP = 4-methyl-5-(2-phosphooxyethyl)-thiazole + ADP + H(+)</text>
        <dbReference type="Rhea" id="RHEA:24212"/>
        <dbReference type="ChEBI" id="CHEBI:15378"/>
        <dbReference type="ChEBI" id="CHEBI:17957"/>
        <dbReference type="ChEBI" id="CHEBI:30616"/>
        <dbReference type="ChEBI" id="CHEBI:58296"/>
        <dbReference type="ChEBI" id="CHEBI:456216"/>
        <dbReference type="EC" id="2.7.1.50"/>
    </reaction>
</comment>
<evidence type="ECO:0000256" key="3">
    <source>
        <dbReference type="ARBA" id="ARBA00004868"/>
    </source>
</evidence>
<evidence type="ECO:0000256" key="9">
    <source>
        <dbReference type="ARBA" id="ARBA00022842"/>
    </source>
</evidence>
<dbReference type="EC" id="2.7.1.50" evidence="11"/>
<organism evidence="12 13">
    <name type="scientific">Kaistia hirudinis</name>
    <dbReference type="NCBI Taxonomy" id="1293440"/>
    <lineage>
        <taxon>Bacteria</taxon>
        <taxon>Pseudomonadati</taxon>
        <taxon>Pseudomonadota</taxon>
        <taxon>Alphaproteobacteria</taxon>
        <taxon>Hyphomicrobiales</taxon>
        <taxon>Kaistiaceae</taxon>
        <taxon>Kaistia</taxon>
    </lineage>
</organism>
<dbReference type="GO" id="GO:0009228">
    <property type="term" value="P:thiamine biosynthetic process"/>
    <property type="evidence" value="ECO:0007669"/>
    <property type="project" value="UniProtKB-KW"/>
</dbReference>
<comment type="caution">
    <text evidence="12">The sequence shown here is derived from an EMBL/GenBank/DDBJ whole genome shotgun (WGS) entry which is preliminary data.</text>
</comment>
<evidence type="ECO:0000256" key="7">
    <source>
        <dbReference type="ARBA" id="ARBA00022777"/>
    </source>
</evidence>
<dbReference type="NCBIfam" id="NF006830">
    <property type="entry name" value="PRK09355.1"/>
    <property type="match status" value="1"/>
</dbReference>
<dbReference type="InterPro" id="IPR000417">
    <property type="entry name" value="Hyethyz_kinase"/>
</dbReference>
<keyword evidence="13" id="KW-1185">Reference proteome</keyword>
<evidence type="ECO:0000256" key="8">
    <source>
        <dbReference type="ARBA" id="ARBA00022840"/>
    </source>
</evidence>
<keyword evidence="5 11" id="KW-0479">Metal-binding</keyword>
<evidence type="ECO:0000256" key="4">
    <source>
        <dbReference type="ARBA" id="ARBA00022679"/>
    </source>
</evidence>
<keyword evidence="8 11" id="KW-0067">ATP-binding</keyword>
<dbReference type="RefSeq" id="WP_183399743.1">
    <property type="nucleotide sequence ID" value="NZ_JACIDS010000004.1"/>
</dbReference>
<evidence type="ECO:0000256" key="10">
    <source>
        <dbReference type="ARBA" id="ARBA00022977"/>
    </source>
</evidence>
<evidence type="ECO:0000313" key="13">
    <source>
        <dbReference type="Proteomes" id="UP000553963"/>
    </source>
</evidence>
<comment type="pathway">
    <text evidence="3 11">Cofactor biosynthesis; thiamine diphosphate biosynthesis; 4-methyl-5-(2-phosphoethyl)-thiazole from 5-(2-hydroxyethyl)-4-methylthiazole: step 1/1.</text>
</comment>
<evidence type="ECO:0000256" key="1">
    <source>
        <dbReference type="ARBA" id="ARBA00001771"/>
    </source>
</evidence>
<dbReference type="HAMAP" id="MF_00228">
    <property type="entry name" value="Thz_kinase"/>
    <property type="match status" value="1"/>
</dbReference>
<dbReference type="Pfam" id="PF02110">
    <property type="entry name" value="HK"/>
    <property type="match status" value="1"/>
</dbReference>
<keyword evidence="9 11" id="KW-0460">Magnesium</keyword>
<accession>A0A840ARH2</accession>
<proteinExistence type="inferred from homology"/>
<comment type="cofactor">
    <cofactor evidence="2 11">
        <name>Mg(2+)</name>
        <dbReference type="ChEBI" id="CHEBI:18420"/>
    </cofactor>
</comment>
<dbReference type="Proteomes" id="UP000553963">
    <property type="component" value="Unassembled WGS sequence"/>
</dbReference>
<reference evidence="12 13" key="1">
    <citation type="submission" date="2020-08" db="EMBL/GenBank/DDBJ databases">
        <title>Genomic Encyclopedia of Type Strains, Phase IV (KMG-IV): sequencing the most valuable type-strain genomes for metagenomic binning, comparative biology and taxonomic classification.</title>
        <authorList>
            <person name="Goeker M."/>
        </authorList>
    </citation>
    <scope>NUCLEOTIDE SEQUENCE [LARGE SCALE GENOMIC DNA]</scope>
    <source>
        <strain evidence="12 13">DSM 25966</strain>
    </source>
</reference>
<name>A0A840ARH2_9HYPH</name>
<comment type="similarity">
    <text evidence="11">Belongs to the Thz kinase family.</text>
</comment>
<feature type="binding site" evidence="11">
    <location>
        <position position="126"/>
    </location>
    <ligand>
        <name>ATP</name>
        <dbReference type="ChEBI" id="CHEBI:30616"/>
    </ligand>
</feature>
<evidence type="ECO:0000256" key="6">
    <source>
        <dbReference type="ARBA" id="ARBA00022741"/>
    </source>
</evidence>
<dbReference type="GO" id="GO:0000287">
    <property type="term" value="F:magnesium ion binding"/>
    <property type="evidence" value="ECO:0007669"/>
    <property type="project" value="UniProtKB-UniRule"/>
</dbReference>